<sequence length="88" mass="9157">MRVLEGVAYVVPLDPPKGGEGDNGGGLAELSVVLSATQLLDTSNANVRGMDSNFIDSILSSAAADTSRKRAENCTTPIAIGAHSYHER</sequence>
<dbReference type="AlphaFoldDB" id="A0A2P5YAK7"/>
<gene>
    <name evidence="1" type="ORF">GOBAR_AA08000</name>
</gene>
<dbReference type="Proteomes" id="UP000239757">
    <property type="component" value="Unassembled WGS sequence"/>
</dbReference>
<proteinExistence type="predicted"/>
<dbReference type="EMBL" id="KZ663458">
    <property type="protein sequence ID" value="PPS12642.1"/>
    <property type="molecule type" value="Genomic_DNA"/>
</dbReference>
<accession>A0A2P5YAK7</accession>
<reference evidence="1 2" key="1">
    <citation type="submission" date="2015-01" db="EMBL/GenBank/DDBJ databases">
        <title>Genome of allotetraploid Gossypium barbadense reveals genomic plasticity and fiber elongation in cotton evolution.</title>
        <authorList>
            <person name="Chen X."/>
            <person name="Liu X."/>
            <person name="Zhao B."/>
            <person name="Zheng H."/>
            <person name="Hu Y."/>
            <person name="Lu G."/>
            <person name="Yang C."/>
            <person name="Chen J."/>
            <person name="Shan C."/>
            <person name="Zhang L."/>
            <person name="Zhou Y."/>
            <person name="Wang L."/>
            <person name="Guo W."/>
            <person name="Bai Y."/>
            <person name="Ruan J."/>
            <person name="Shangguan X."/>
            <person name="Mao Y."/>
            <person name="Jiang J."/>
            <person name="Zhu Y."/>
            <person name="Lei J."/>
            <person name="Kang H."/>
            <person name="Chen S."/>
            <person name="He X."/>
            <person name="Wang R."/>
            <person name="Wang Y."/>
            <person name="Chen J."/>
            <person name="Wang L."/>
            <person name="Yu S."/>
            <person name="Wang B."/>
            <person name="Wei J."/>
            <person name="Song S."/>
            <person name="Lu X."/>
            <person name="Gao Z."/>
            <person name="Gu W."/>
            <person name="Deng X."/>
            <person name="Ma D."/>
            <person name="Wang S."/>
            <person name="Liang W."/>
            <person name="Fang L."/>
            <person name="Cai C."/>
            <person name="Zhu X."/>
            <person name="Zhou B."/>
            <person name="Zhang Y."/>
            <person name="Chen Z."/>
            <person name="Xu S."/>
            <person name="Zhu R."/>
            <person name="Wang S."/>
            <person name="Zhang T."/>
            <person name="Zhao G."/>
        </authorList>
    </citation>
    <scope>NUCLEOTIDE SEQUENCE [LARGE SCALE GENOMIC DNA]</scope>
    <source>
        <strain evidence="2">cv. Xinhai21</strain>
        <tissue evidence="1">Leaf</tissue>
    </source>
</reference>
<organism evidence="1 2">
    <name type="scientific">Gossypium barbadense</name>
    <name type="common">Sea Island cotton</name>
    <name type="synonym">Hibiscus barbadensis</name>
    <dbReference type="NCBI Taxonomy" id="3634"/>
    <lineage>
        <taxon>Eukaryota</taxon>
        <taxon>Viridiplantae</taxon>
        <taxon>Streptophyta</taxon>
        <taxon>Embryophyta</taxon>
        <taxon>Tracheophyta</taxon>
        <taxon>Spermatophyta</taxon>
        <taxon>Magnoliopsida</taxon>
        <taxon>eudicotyledons</taxon>
        <taxon>Gunneridae</taxon>
        <taxon>Pentapetalae</taxon>
        <taxon>rosids</taxon>
        <taxon>malvids</taxon>
        <taxon>Malvales</taxon>
        <taxon>Malvaceae</taxon>
        <taxon>Malvoideae</taxon>
        <taxon>Gossypium</taxon>
    </lineage>
</organism>
<evidence type="ECO:0000313" key="2">
    <source>
        <dbReference type="Proteomes" id="UP000239757"/>
    </source>
</evidence>
<name>A0A2P5YAK7_GOSBA</name>
<evidence type="ECO:0000313" key="1">
    <source>
        <dbReference type="EMBL" id="PPS12642.1"/>
    </source>
</evidence>
<protein>
    <submittedName>
        <fullName evidence="1">Uncharacterized protein</fullName>
    </submittedName>
</protein>